<dbReference type="Proteomes" id="UP001500063">
    <property type="component" value="Unassembled WGS sequence"/>
</dbReference>
<feature type="coiled-coil region" evidence="1">
    <location>
        <begin position="44"/>
        <end position="78"/>
    </location>
</feature>
<keyword evidence="1" id="KW-0175">Coiled coil</keyword>
<evidence type="ECO:0000313" key="3">
    <source>
        <dbReference type="EMBL" id="GAA0377065.1"/>
    </source>
</evidence>
<comment type="caution">
    <text evidence="3">The sequence shown here is derived from an EMBL/GenBank/DDBJ whole genome shotgun (WGS) entry which is preliminary data.</text>
</comment>
<accession>A0ABP3HQD0</accession>
<dbReference type="EMBL" id="BAAABW010000038">
    <property type="protein sequence ID" value="GAA0377065.1"/>
    <property type="molecule type" value="Genomic_DNA"/>
</dbReference>
<sequence>MTEFENVPQAPQEPADSLDGDPGAEPAPEDDSAPKAGTQSLGRLDELMAERDTARAEVEQLRASIAELEARAKDAELSALRGRVAQRVGIPAELTDRLRGDSEAELEADARVLARYASAPTGGLGTGGLDPTMNGTRDAATMAARMRKGALGG</sequence>
<dbReference type="RefSeq" id="WP_344123536.1">
    <property type="nucleotide sequence ID" value="NZ_BAAABW010000038.1"/>
</dbReference>
<proteinExistence type="predicted"/>
<evidence type="ECO:0008006" key="5">
    <source>
        <dbReference type="Google" id="ProtNLM"/>
    </source>
</evidence>
<keyword evidence="4" id="KW-1185">Reference proteome</keyword>
<evidence type="ECO:0000313" key="4">
    <source>
        <dbReference type="Proteomes" id="UP001500063"/>
    </source>
</evidence>
<reference evidence="4" key="1">
    <citation type="journal article" date="2019" name="Int. J. Syst. Evol. Microbiol.">
        <title>The Global Catalogue of Microorganisms (GCM) 10K type strain sequencing project: providing services to taxonomists for standard genome sequencing and annotation.</title>
        <authorList>
            <consortium name="The Broad Institute Genomics Platform"/>
            <consortium name="The Broad Institute Genome Sequencing Center for Infectious Disease"/>
            <person name="Wu L."/>
            <person name="Ma J."/>
        </authorList>
    </citation>
    <scope>NUCLEOTIDE SEQUENCE [LARGE SCALE GENOMIC DNA]</scope>
    <source>
        <strain evidence="4">JCM 4565</strain>
    </source>
</reference>
<protein>
    <recommendedName>
        <fullName evidence="5">Scaffolding protein</fullName>
    </recommendedName>
</protein>
<organism evidence="3 4">
    <name type="scientific">Streptomyces blastmyceticus</name>
    <dbReference type="NCBI Taxonomy" id="68180"/>
    <lineage>
        <taxon>Bacteria</taxon>
        <taxon>Bacillati</taxon>
        <taxon>Actinomycetota</taxon>
        <taxon>Actinomycetes</taxon>
        <taxon>Kitasatosporales</taxon>
        <taxon>Streptomycetaceae</taxon>
        <taxon>Streptomyces</taxon>
    </lineage>
</organism>
<gene>
    <name evidence="3" type="ORF">GCM10010319_64540</name>
</gene>
<name>A0ABP3HQD0_9ACTN</name>
<evidence type="ECO:0000256" key="1">
    <source>
        <dbReference type="SAM" id="Coils"/>
    </source>
</evidence>
<evidence type="ECO:0000256" key="2">
    <source>
        <dbReference type="SAM" id="MobiDB-lite"/>
    </source>
</evidence>
<feature type="region of interest" description="Disordered" evidence="2">
    <location>
        <begin position="1"/>
        <end position="44"/>
    </location>
</feature>